<evidence type="ECO:0000313" key="1">
    <source>
        <dbReference type="EMBL" id="KAJ7778462.1"/>
    </source>
</evidence>
<gene>
    <name evidence="1" type="ORF">B0H16DRAFT_1503597</name>
</gene>
<evidence type="ECO:0008006" key="3">
    <source>
        <dbReference type="Google" id="ProtNLM"/>
    </source>
</evidence>
<proteinExistence type="predicted"/>
<sequence>MSTSLIDWTAAQFTALYTSPATDATDAEDSKLIQQLDATFAPDAEIHLNHQRNVGSAKFKEFVAGRRGPGSTVECKPEDLVETPFEDGDADAGTIVAGTATLIRTHKFRIRAAPAQTRTVIIFSARIKPNPKPQIVELFHTAVDKPFAVNLHPAHAVDASAL</sequence>
<accession>A0AAD7K4Y2</accession>
<keyword evidence="2" id="KW-1185">Reference proteome</keyword>
<protein>
    <recommendedName>
        <fullName evidence="3">SnoaL-like domain-containing protein</fullName>
    </recommendedName>
</protein>
<evidence type="ECO:0000313" key="2">
    <source>
        <dbReference type="Proteomes" id="UP001215598"/>
    </source>
</evidence>
<name>A0AAD7K4Y2_9AGAR</name>
<dbReference type="EMBL" id="JARKIB010000007">
    <property type="protein sequence ID" value="KAJ7778462.1"/>
    <property type="molecule type" value="Genomic_DNA"/>
</dbReference>
<organism evidence="1 2">
    <name type="scientific">Mycena metata</name>
    <dbReference type="NCBI Taxonomy" id="1033252"/>
    <lineage>
        <taxon>Eukaryota</taxon>
        <taxon>Fungi</taxon>
        <taxon>Dikarya</taxon>
        <taxon>Basidiomycota</taxon>
        <taxon>Agaricomycotina</taxon>
        <taxon>Agaricomycetes</taxon>
        <taxon>Agaricomycetidae</taxon>
        <taxon>Agaricales</taxon>
        <taxon>Marasmiineae</taxon>
        <taxon>Mycenaceae</taxon>
        <taxon>Mycena</taxon>
    </lineage>
</organism>
<dbReference type="Proteomes" id="UP001215598">
    <property type="component" value="Unassembled WGS sequence"/>
</dbReference>
<dbReference type="AlphaFoldDB" id="A0AAD7K4Y2"/>
<comment type="caution">
    <text evidence="1">The sequence shown here is derived from an EMBL/GenBank/DDBJ whole genome shotgun (WGS) entry which is preliminary data.</text>
</comment>
<reference evidence="1" key="1">
    <citation type="submission" date="2023-03" db="EMBL/GenBank/DDBJ databases">
        <title>Massive genome expansion in bonnet fungi (Mycena s.s.) driven by repeated elements and novel gene families across ecological guilds.</title>
        <authorList>
            <consortium name="Lawrence Berkeley National Laboratory"/>
            <person name="Harder C.B."/>
            <person name="Miyauchi S."/>
            <person name="Viragh M."/>
            <person name="Kuo A."/>
            <person name="Thoen E."/>
            <person name="Andreopoulos B."/>
            <person name="Lu D."/>
            <person name="Skrede I."/>
            <person name="Drula E."/>
            <person name="Henrissat B."/>
            <person name="Morin E."/>
            <person name="Kohler A."/>
            <person name="Barry K."/>
            <person name="LaButti K."/>
            <person name="Morin E."/>
            <person name="Salamov A."/>
            <person name="Lipzen A."/>
            <person name="Mereny Z."/>
            <person name="Hegedus B."/>
            <person name="Baldrian P."/>
            <person name="Stursova M."/>
            <person name="Weitz H."/>
            <person name="Taylor A."/>
            <person name="Grigoriev I.V."/>
            <person name="Nagy L.G."/>
            <person name="Martin F."/>
            <person name="Kauserud H."/>
        </authorList>
    </citation>
    <scope>NUCLEOTIDE SEQUENCE</scope>
    <source>
        <strain evidence="1">CBHHK182m</strain>
    </source>
</reference>